<organism evidence="6 7">
    <name type="scientific">Planosporangium flavigriseum</name>
    <dbReference type="NCBI Taxonomy" id="373681"/>
    <lineage>
        <taxon>Bacteria</taxon>
        <taxon>Bacillati</taxon>
        <taxon>Actinomycetota</taxon>
        <taxon>Actinomycetes</taxon>
        <taxon>Micromonosporales</taxon>
        <taxon>Micromonosporaceae</taxon>
        <taxon>Planosporangium</taxon>
    </lineage>
</organism>
<sequence length="454" mass="44761">MSEHDSMWASGASGDRPAGQAPQEQEGRQESTLVGQPEPTGSAGSPAAEAPTTAFPAASYQGGSYPGYQPHSGYPQTAAWQYQPPAAGGPGQPGTPYPGAPTWQPAAPAPGAGNRAVRGVILAVAALVLALVSGLTGGFIGRYFGAGPTVTKTLTAAPTVDRTSVAAVAAKVQPVVVDISTPTGEGSGVVISADGNIVTNNHVVEGVGQTPLDVTFSNGKTAKATVVGTDPGGDLAVIKATGVSGLPFATLGDSDAMQVGDTVLAIGSPLGLQGSVTAGIISALHRTIDEGANSRNGRGNSIGDALQTDAAINPGNSGGALVNLAGEVIGINTAIATSGQGAGNIGVGFAIPSNQVKSTAQQLLSGKPVAHPFIGVQIQSGESGALIADVTAGGPADKAGLRKGDLVTKIGDRSIPDAKALSSAVKSAKVGDRLPFTIVRNGSEQQIQVTIGGN</sequence>
<proteinExistence type="predicted"/>
<feature type="region of interest" description="Disordered" evidence="3">
    <location>
        <begin position="1"/>
        <end position="112"/>
    </location>
</feature>
<dbReference type="GO" id="GO:0004252">
    <property type="term" value="F:serine-type endopeptidase activity"/>
    <property type="evidence" value="ECO:0007669"/>
    <property type="project" value="InterPro"/>
</dbReference>
<dbReference type="InterPro" id="IPR009003">
    <property type="entry name" value="Peptidase_S1_PA"/>
</dbReference>
<evidence type="ECO:0000256" key="4">
    <source>
        <dbReference type="SAM" id="Phobius"/>
    </source>
</evidence>
<keyword evidence="2" id="KW-0378">Hydrolase</keyword>
<keyword evidence="4" id="KW-0472">Membrane</keyword>
<dbReference type="GO" id="GO:0006508">
    <property type="term" value="P:proteolysis"/>
    <property type="evidence" value="ECO:0007669"/>
    <property type="project" value="UniProtKB-KW"/>
</dbReference>
<keyword evidence="1" id="KW-0645">Protease</keyword>
<dbReference type="PRINTS" id="PR00834">
    <property type="entry name" value="PROTEASES2C"/>
</dbReference>
<dbReference type="Pfam" id="PF13365">
    <property type="entry name" value="Trypsin_2"/>
    <property type="match status" value="1"/>
</dbReference>
<keyword evidence="7" id="KW-1185">Reference proteome</keyword>
<protein>
    <submittedName>
        <fullName evidence="6">Peptidase S1</fullName>
    </submittedName>
</protein>
<feature type="compositionally biased region" description="Low complexity" evidence="3">
    <location>
        <begin position="46"/>
        <end position="58"/>
    </location>
</feature>
<dbReference type="RefSeq" id="WP_168078848.1">
    <property type="nucleotide sequence ID" value="NZ_BAAAQJ010000006.1"/>
</dbReference>
<dbReference type="SUPFAM" id="SSF50494">
    <property type="entry name" value="Trypsin-like serine proteases"/>
    <property type="match status" value="1"/>
</dbReference>
<comment type="caution">
    <text evidence="6">The sequence shown here is derived from an EMBL/GenBank/DDBJ whole genome shotgun (WGS) entry which is preliminary data.</text>
</comment>
<dbReference type="SMART" id="SM00228">
    <property type="entry name" value="PDZ"/>
    <property type="match status" value="1"/>
</dbReference>
<evidence type="ECO:0000256" key="2">
    <source>
        <dbReference type="ARBA" id="ARBA00022801"/>
    </source>
</evidence>
<reference evidence="6" key="1">
    <citation type="submission" date="2021-01" db="EMBL/GenBank/DDBJ databases">
        <title>Whole genome shotgun sequence of Planosporangium flavigriseum NBRC 105377.</title>
        <authorList>
            <person name="Komaki H."/>
            <person name="Tamura T."/>
        </authorList>
    </citation>
    <scope>NUCLEOTIDE SEQUENCE</scope>
    <source>
        <strain evidence="6">NBRC 105377</strain>
    </source>
</reference>
<dbReference type="InterPro" id="IPR036034">
    <property type="entry name" value="PDZ_sf"/>
</dbReference>
<dbReference type="PROSITE" id="PS50106">
    <property type="entry name" value="PDZ"/>
    <property type="match status" value="1"/>
</dbReference>
<dbReference type="SUPFAM" id="SSF50156">
    <property type="entry name" value="PDZ domain-like"/>
    <property type="match status" value="1"/>
</dbReference>
<evidence type="ECO:0000313" key="7">
    <source>
        <dbReference type="Proteomes" id="UP000653674"/>
    </source>
</evidence>
<feature type="domain" description="PDZ" evidence="5">
    <location>
        <begin position="374"/>
        <end position="442"/>
    </location>
</feature>
<dbReference type="Proteomes" id="UP000653674">
    <property type="component" value="Unassembled WGS sequence"/>
</dbReference>
<dbReference type="InterPro" id="IPR001940">
    <property type="entry name" value="Peptidase_S1C"/>
</dbReference>
<dbReference type="AlphaFoldDB" id="A0A8J3LLH7"/>
<feature type="transmembrane region" description="Helical" evidence="4">
    <location>
        <begin position="120"/>
        <end position="144"/>
    </location>
</feature>
<feature type="compositionally biased region" description="Low complexity" evidence="3">
    <location>
        <begin position="100"/>
        <end position="112"/>
    </location>
</feature>
<evidence type="ECO:0000256" key="3">
    <source>
        <dbReference type="SAM" id="MobiDB-lite"/>
    </source>
</evidence>
<gene>
    <name evidence="6" type="ORF">Pfl04_32660</name>
</gene>
<dbReference type="EMBL" id="BONU01000023">
    <property type="protein sequence ID" value="GIG74862.1"/>
    <property type="molecule type" value="Genomic_DNA"/>
</dbReference>
<dbReference type="PANTHER" id="PTHR43343">
    <property type="entry name" value="PEPTIDASE S12"/>
    <property type="match status" value="1"/>
</dbReference>
<evidence type="ECO:0000256" key="1">
    <source>
        <dbReference type="ARBA" id="ARBA00022670"/>
    </source>
</evidence>
<dbReference type="PANTHER" id="PTHR43343:SF3">
    <property type="entry name" value="PROTEASE DO-LIKE 8, CHLOROPLASTIC"/>
    <property type="match status" value="1"/>
</dbReference>
<dbReference type="InterPro" id="IPR001478">
    <property type="entry name" value="PDZ"/>
</dbReference>
<dbReference type="Gene3D" id="2.40.10.120">
    <property type="match status" value="1"/>
</dbReference>
<keyword evidence="4" id="KW-1133">Transmembrane helix</keyword>
<dbReference type="InterPro" id="IPR051201">
    <property type="entry name" value="Chloro_Bact_Ser_Proteases"/>
</dbReference>
<evidence type="ECO:0000259" key="5">
    <source>
        <dbReference type="PROSITE" id="PS50106"/>
    </source>
</evidence>
<accession>A0A8J3LLH7</accession>
<evidence type="ECO:0000313" key="6">
    <source>
        <dbReference type="EMBL" id="GIG74862.1"/>
    </source>
</evidence>
<name>A0A8J3LLH7_9ACTN</name>
<dbReference type="Pfam" id="PF13180">
    <property type="entry name" value="PDZ_2"/>
    <property type="match status" value="1"/>
</dbReference>
<dbReference type="Gene3D" id="2.30.42.10">
    <property type="match status" value="1"/>
</dbReference>
<keyword evidence="4" id="KW-0812">Transmembrane</keyword>